<dbReference type="Proteomes" id="UP000789901">
    <property type="component" value="Unassembled WGS sequence"/>
</dbReference>
<reference evidence="1 2" key="1">
    <citation type="submission" date="2021-06" db="EMBL/GenBank/DDBJ databases">
        <authorList>
            <person name="Kallberg Y."/>
            <person name="Tangrot J."/>
            <person name="Rosling A."/>
        </authorList>
    </citation>
    <scope>NUCLEOTIDE SEQUENCE [LARGE SCALE GENOMIC DNA]</scope>
    <source>
        <strain evidence="1 2">120-4 pot B 10/14</strain>
    </source>
</reference>
<sequence>MFLINYISKQKVKRKKVVKRQTTKYKRTAYSVAQKLEVVSIDLAVIPGGLTSICQPLDVAIDTSSATRNLSPKMTKHLNLDFFLRKTKTLVLPLKKTNYRNYK</sequence>
<organism evidence="1 2">
    <name type="scientific">Gigaspora margarita</name>
    <dbReference type="NCBI Taxonomy" id="4874"/>
    <lineage>
        <taxon>Eukaryota</taxon>
        <taxon>Fungi</taxon>
        <taxon>Fungi incertae sedis</taxon>
        <taxon>Mucoromycota</taxon>
        <taxon>Glomeromycotina</taxon>
        <taxon>Glomeromycetes</taxon>
        <taxon>Diversisporales</taxon>
        <taxon>Gigasporaceae</taxon>
        <taxon>Gigaspora</taxon>
    </lineage>
</organism>
<name>A0ABN7UT32_GIGMA</name>
<dbReference type="EMBL" id="CAJVQB010005542">
    <property type="protein sequence ID" value="CAG8664330.1"/>
    <property type="molecule type" value="Genomic_DNA"/>
</dbReference>
<keyword evidence="2" id="KW-1185">Reference proteome</keyword>
<gene>
    <name evidence="1" type="ORF">GMARGA_LOCUS10060</name>
</gene>
<protein>
    <submittedName>
        <fullName evidence="1">25884_t:CDS:1</fullName>
    </submittedName>
</protein>
<proteinExistence type="predicted"/>
<comment type="caution">
    <text evidence="1">The sequence shown here is derived from an EMBL/GenBank/DDBJ whole genome shotgun (WGS) entry which is preliminary data.</text>
</comment>
<evidence type="ECO:0000313" key="1">
    <source>
        <dbReference type="EMBL" id="CAG8664330.1"/>
    </source>
</evidence>
<accession>A0ABN7UT32</accession>
<evidence type="ECO:0000313" key="2">
    <source>
        <dbReference type="Proteomes" id="UP000789901"/>
    </source>
</evidence>